<protein>
    <submittedName>
        <fullName evidence="1">Uncharacterized protein</fullName>
    </submittedName>
</protein>
<organism evidence="1">
    <name type="scientific">Cuerna arida</name>
    <dbReference type="NCBI Taxonomy" id="1464854"/>
    <lineage>
        <taxon>Eukaryota</taxon>
        <taxon>Metazoa</taxon>
        <taxon>Ecdysozoa</taxon>
        <taxon>Arthropoda</taxon>
        <taxon>Hexapoda</taxon>
        <taxon>Insecta</taxon>
        <taxon>Pterygota</taxon>
        <taxon>Neoptera</taxon>
        <taxon>Paraneoptera</taxon>
        <taxon>Hemiptera</taxon>
        <taxon>Auchenorrhyncha</taxon>
        <taxon>Membracoidea</taxon>
        <taxon>Cicadellidae</taxon>
        <taxon>Cicadellinae</taxon>
        <taxon>Proconiini</taxon>
        <taxon>Cuerna</taxon>
    </lineage>
</organism>
<accession>A0A1B6EKE8</accession>
<feature type="non-terminal residue" evidence="1">
    <location>
        <position position="106"/>
    </location>
</feature>
<gene>
    <name evidence="1" type="ORF">g.6128</name>
</gene>
<dbReference type="EMBL" id="GECZ01031398">
    <property type="protein sequence ID" value="JAS38371.1"/>
    <property type="molecule type" value="Transcribed_RNA"/>
</dbReference>
<dbReference type="AlphaFoldDB" id="A0A1B6EKE8"/>
<name>A0A1B6EKE8_9HEMI</name>
<evidence type="ECO:0000313" key="1">
    <source>
        <dbReference type="EMBL" id="JAS38371.1"/>
    </source>
</evidence>
<proteinExistence type="predicted"/>
<reference evidence="1" key="1">
    <citation type="submission" date="2015-11" db="EMBL/GenBank/DDBJ databases">
        <title>De novo transcriptome assembly of four potential Pierce s Disease insect vectors from Arizona vineyards.</title>
        <authorList>
            <person name="Tassone E.E."/>
        </authorList>
    </citation>
    <scope>NUCLEOTIDE SEQUENCE</scope>
</reference>
<feature type="non-terminal residue" evidence="1">
    <location>
        <position position="1"/>
    </location>
</feature>
<sequence>SNPIKTGNRFDPLLALNENSSVNQNIKKVNTYARRETISKIHCQPTLREMSHNIMGKNIEVIGDSHGKSSPTVLNTKYGGKIKVNGKTEPNAKVCNLINDIKKSKN</sequence>